<evidence type="ECO:0000256" key="3">
    <source>
        <dbReference type="ARBA" id="ARBA00022481"/>
    </source>
</evidence>
<dbReference type="PRINTS" id="PR00813">
    <property type="entry name" value="BCTERIALGSPG"/>
</dbReference>
<evidence type="ECO:0000256" key="2">
    <source>
        <dbReference type="ARBA" id="ARBA00011156"/>
    </source>
</evidence>
<accession>A0A1B8Q4D7</accession>
<keyword evidence="5" id="KW-1133">Transmembrane helix</keyword>
<evidence type="ECO:0000256" key="4">
    <source>
        <dbReference type="RuleBase" id="RU000389"/>
    </source>
</evidence>
<dbReference type="PROSITE" id="PS00409">
    <property type="entry name" value="PROKAR_NTER_METHYL"/>
    <property type="match status" value="1"/>
</dbReference>
<dbReference type="SUPFAM" id="SSF54523">
    <property type="entry name" value="Pili subunits"/>
    <property type="match status" value="1"/>
</dbReference>
<reference evidence="6 7" key="1">
    <citation type="submission" date="2016-06" db="EMBL/GenBank/DDBJ databases">
        <title>Draft genome of Moraxella lacunata CCUG 57757A.</title>
        <authorList>
            <person name="Salva-Serra F."/>
            <person name="Engstrom-Jakobsson H."/>
            <person name="Thorell K."/>
            <person name="Gonzales-Siles L."/>
            <person name="Karlsson R."/>
            <person name="Boulund F."/>
            <person name="Engstrand L."/>
            <person name="Kristiansson E."/>
            <person name="Moore E."/>
        </authorList>
    </citation>
    <scope>NUCLEOTIDE SEQUENCE [LARGE SCALE GENOMIC DNA]</scope>
    <source>
        <strain evidence="6 7">CCUG 57757A</strain>
    </source>
</reference>
<comment type="similarity">
    <text evidence="1 4">Belongs to the N-Me-Phe pilin family.</text>
</comment>
<dbReference type="PANTHER" id="PTHR30093">
    <property type="entry name" value="GENERAL SECRETION PATHWAY PROTEIN G"/>
    <property type="match status" value="1"/>
</dbReference>
<dbReference type="InterPro" id="IPR000983">
    <property type="entry name" value="Bac_GSPG_pilin"/>
</dbReference>
<sequence>MNAQKGFTLIELMIVIAIIGILAAIALPAYQDYISKSQTTRVVGELAAGKTAVDAALFEGKTPVLSEASSTSKENIGLTTSENSATPRSNLMESVNLEGFANNGEGSISATLGGNANKDIAKTVISQKRTTDGVWTCEVDGNTAPKYKPKFTPAGCTTK</sequence>
<proteinExistence type="inferred from homology"/>
<dbReference type="EMBL" id="LZMS01000042">
    <property type="protein sequence ID" value="OBX64366.1"/>
    <property type="molecule type" value="Genomic_DNA"/>
</dbReference>
<evidence type="ECO:0000313" key="6">
    <source>
        <dbReference type="EMBL" id="OBX64366.1"/>
    </source>
</evidence>
<organism evidence="6 7">
    <name type="scientific">Moraxella lacunata</name>
    <dbReference type="NCBI Taxonomy" id="477"/>
    <lineage>
        <taxon>Bacteria</taxon>
        <taxon>Pseudomonadati</taxon>
        <taxon>Pseudomonadota</taxon>
        <taxon>Gammaproteobacteria</taxon>
        <taxon>Moraxellales</taxon>
        <taxon>Moraxellaceae</taxon>
        <taxon>Moraxella</taxon>
    </lineage>
</organism>
<dbReference type="InterPro" id="IPR045584">
    <property type="entry name" value="Pilin-like"/>
</dbReference>
<evidence type="ECO:0000256" key="1">
    <source>
        <dbReference type="ARBA" id="ARBA00005233"/>
    </source>
</evidence>
<comment type="caution">
    <text evidence="6">The sequence shown here is derived from an EMBL/GenBank/DDBJ whole genome shotgun (WGS) entry which is preliminary data.</text>
</comment>
<dbReference type="PANTHER" id="PTHR30093:SF34">
    <property type="entry name" value="PREPILIN PEPTIDASE-DEPENDENT PROTEIN D"/>
    <property type="match status" value="1"/>
</dbReference>
<dbReference type="GO" id="GO:0015628">
    <property type="term" value="P:protein secretion by the type II secretion system"/>
    <property type="evidence" value="ECO:0007669"/>
    <property type="project" value="InterPro"/>
</dbReference>
<feature type="transmembrane region" description="Helical" evidence="5">
    <location>
        <begin position="12"/>
        <end position="30"/>
    </location>
</feature>
<name>A0A1B8Q4D7_MORLA</name>
<evidence type="ECO:0000313" key="7">
    <source>
        <dbReference type="Proteomes" id="UP000092607"/>
    </source>
</evidence>
<protein>
    <submittedName>
        <fullName evidence="6">Prepilin-type N-terminal cleavage/methylation domain-containing protein</fullName>
    </submittedName>
</protein>
<evidence type="ECO:0000256" key="5">
    <source>
        <dbReference type="SAM" id="Phobius"/>
    </source>
</evidence>
<dbReference type="Proteomes" id="UP000092607">
    <property type="component" value="Unassembled WGS sequence"/>
</dbReference>
<keyword evidence="5" id="KW-0812">Transmembrane</keyword>
<dbReference type="OrthoDB" id="115249at2"/>
<keyword evidence="3" id="KW-0488">Methylation</keyword>
<dbReference type="RefSeq" id="WP_065256722.1">
    <property type="nucleotide sequence ID" value="NZ_LZDR01000098.1"/>
</dbReference>
<keyword evidence="4" id="KW-0281">Fimbrium</keyword>
<dbReference type="NCBIfam" id="TIGR02532">
    <property type="entry name" value="IV_pilin_GFxxxE"/>
    <property type="match status" value="1"/>
</dbReference>
<comment type="subunit">
    <text evidence="2">The pili are polar flexible filaments of about 5.4 nanometers diameter and 2.5 micrometers average length; they consist of only a single polypeptide chain arranged in a helical configuration of five subunits per turn in the assembled pilus.</text>
</comment>
<gene>
    <name evidence="6" type="ORF">A9309_04770</name>
</gene>
<dbReference type="GO" id="GO:0009289">
    <property type="term" value="C:pilus"/>
    <property type="evidence" value="ECO:0007669"/>
    <property type="project" value="InterPro"/>
</dbReference>
<dbReference type="AlphaFoldDB" id="A0A1B8Q4D7"/>
<dbReference type="Gene3D" id="3.30.700.10">
    <property type="entry name" value="Glycoprotein, Type 4 Pilin"/>
    <property type="match status" value="1"/>
</dbReference>
<dbReference type="Pfam" id="PF00114">
    <property type="entry name" value="Pilin"/>
    <property type="match status" value="1"/>
</dbReference>
<dbReference type="InterPro" id="IPR012902">
    <property type="entry name" value="N_methyl_site"/>
</dbReference>
<keyword evidence="5" id="KW-0472">Membrane</keyword>
<dbReference type="InterPro" id="IPR001082">
    <property type="entry name" value="Pilin"/>
</dbReference>
<dbReference type="Pfam" id="PF07963">
    <property type="entry name" value="N_methyl"/>
    <property type="match status" value="1"/>
</dbReference>
<dbReference type="GO" id="GO:0015627">
    <property type="term" value="C:type II protein secretion system complex"/>
    <property type="evidence" value="ECO:0007669"/>
    <property type="project" value="InterPro"/>
</dbReference>
<dbReference type="GO" id="GO:0007155">
    <property type="term" value="P:cell adhesion"/>
    <property type="evidence" value="ECO:0007669"/>
    <property type="project" value="InterPro"/>
</dbReference>